<dbReference type="AlphaFoldDB" id="A0A076YU52"/>
<reference evidence="1" key="1">
    <citation type="submission" date="2013-09" db="EMBL/GenBank/DDBJ databases">
        <title>Emergence of vanG-mediated vancomycin-resistant Streptococcus agalactiae and Streptococcus anginosus.</title>
        <authorList>
            <person name="Beall B."/>
            <person name="Sammons S."/>
            <person name="Frace M."/>
            <person name="Knipe K."/>
            <person name="Srinivasan V."/>
        </authorList>
    </citation>
    <scope>NUCLEOTIDE SEQUENCE</scope>
    <source>
        <strain evidence="1">2113</strain>
    </source>
</reference>
<sequence>MDEEKRSNGGYEIIESCTIGSNELVIGHNPNAPNPYVCWYCKGGNNYFWGYYCNDISAAREKLNERYQTECRMPYNQVSPKQKNGDDRER</sequence>
<protein>
    <submittedName>
        <fullName evidence="1">Uncharacterized protein</fullName>
    </submittedName>
</protein>
<organism evidence="1">
    <name type="scientific">Streptococcus agalactiae</name>
    <dbReference type="NCBI Taxonomy" id="1311"/>
    <lineage>
        <taxon>Bacteria</taxon>
        <taxon>Bacillati</taxon>
        <taxon>Bacillota</taxon>
        <taxon>Bacilli</taxon>
        <taxon>Lactobacillales</taxon>
        <taxon>Streptococcaceae</taxon>
        <taxon>Streptococcus</taxon>
    </lineage>
</organism>
<dbReference type="RefSeq" id="WP_041330032.1">
    <property type="nucleotide sequence ID" value="NZ_CP007570.1"/>
</dbReference>
<dbReference type="PATRIC" id="fig|1311.142.peg.596"/>
<accession>A0A076YU52</accession>
<proteinExistence type="predicted"/>
<name>A0A076YU52_STRAG</name>
<evidence type="ECO:0000313" key="1">
    <source>
        <dbReference type="EMBL" id="AJQ16994.1"/>
    </source>
</evidence>
<dbReference type="EMBL" id="KF697366">
    <property type="protein sequence ID" value="AJQ16994.1"/>
    <property type="molecule type" value="Genomic_DNA"/>
</dbReference>